<feature type="compositionally biased region" description="Basic and acidic residues" evidence="1">
    <location>
        <begin position="601"/>
        <end position="610"/>
    </location>
</feature>
<name>A0A8H3TR72_9TREE</name>
<feature type="compositionally biased region" description="Basic and acidic residues" evidence="1">
    <location>
        <begin position="1"/>
        <end position="19"/>
    </location>
</feature>
<protein>
    <submittedName>
        <fullName evidence="2">Uncharacterized protein</fullName>
    </submittedName>
</protein>
<evidence type="ECO:0000313" key="2">
    <source>
        <dbReference type="EMBL" id="GHJ85663.1"/>
    </source>
</evidence>
<dbReference type="OrthoDB" id="2592792at2759"/>
<accession>A0A8H3TR72</accession>
<feature type="compositionally biased region" description="Polar residues" evidence="1">
    <location>
        <begin position="129"/>
        <end position="170"/>
    </location>
</feature>
<organism evidence="2 3">
    <name type="scientific">Naganishia liquefaciens</name>
    <dbReference type="NCBI Taxonomy" id="104408"/>
    <lineage>
        <taxon>Eukaryota</taxon>
        <taxon>Fungi</taxon>
        <taxon>Dikarya</taxon>
        <taxon>Basidiomycota</taxon>
        <taxon>Agaricomycotina</taxon>
        <taxon>Tremellomycetes</taxon>
        <taxon>Filobasidiales</taxon>
        <taxon>Filobasidiaceae</taxon>
        <taxon>Naganishia</taxon>
    </lineage>
</organism>
<feature type="region of interest" description="Disordered" evidence="1">
    <location>
        <begin position="585"/>
        <end position="638"/>
    </location>
</feature>
<feature type="region of interest" description="Disordered" evidence="1">
    <location>
        <begin position="1"/>
        <end position="21"/>
    </location>
</feature>
<dbReference type="EMBL" id="BLZA01000013">
    <property type="protein sequence ID" value="GHJ85663.1"/>
    <property type="molecule type" value="Genomic_DNA"/>
</dbReference>
<evidence type="ECO:0000313" key="3">
    <source>
        <dbReference type="Proteomes" id="UP000620104"/>
    </source>
</evidence>
<feature type="compositionally biased region" description="Acidic residues" evidence="1">
    <location>
        <begin position="76"/>
        <end position="86"/>
    </location>
</feature>
<reference evidence="2" key="1">
    <citation type="submission" date="2020-07" db="EMBL/GenBank/DDBJ databases">
        <title>Draft Genome Sequence of a Deep-Sea Yeast, Naganishia (Cryptococcus) liquefaciens strain N6.</title>
        <authorList>
            <person name="Han Y.W."/>
            <person name="Kajitani R."/>
            <person name="Morimoto H."/>
            <person name="Parhat M."/>
            <person name="Tsubouchi H."/>
            <person name="Bakenova O."/>
            <person name="Ogata M."/>
            <person name="Argunhan B."/>
            <person name="Aoki R."/>
            <person name="Kajiwara S."/>
            <person name="Itoh T."/>
            <person name="Iwasaki H."/>
        </authorList>
    </citation>
    <scope>NUCLEOTIDE SEQUENCE</scope>
    <source>
        <strain evidence="2">N6</strain>
    </source>
</reference>
<evidence type="ECO:0000256" key="1">
    <source>
        <dbReference type="SAM" id="MobiDB-lite"/>
    </source>
</evidence>
<feature type="compositionally biased region" description="Acidic residues" evidence="1">
    <location>
        <begin position="103"/>
        <end position="115"/>
    </location>
</feature>
<gene>
    <name evidence="2" type="ORF">NliqN6_2065</name>
</gene>
<sequence length="864" mass="96359">MPDGKSHTSSDNKRSDFGVRNDMVPVFVVEKRLAGLQTPSELESDYDSSLAGSGFLEGSWATVSSDNGVSRIDELGSSEEDGEDNASELSPRHTASAVHSESEIDALSDSQDESDDSRLRRDRTYEYVTDQSWTDPDKSTPSNSTISTFPGSYSRGLSSAKTPVHSRSSTLTDAHLKQHSIHQWSKAQVPPEPRKGLEDSQVELVFPRIPGDFGTDSVDTITSVTPLLPTTGRSTATIPAEQNFRATVSQQLPEDDYIFLADECDESGSRSSSRDSVELVAPESATHHAFLANTIDSRRGEKREEFSIIGGRILERGKHRLHDEFEVVTNDAYAEPHGREQKFQQDQLSKRIFGEITERVVDSDADGYERLDWEDFPTDTPDVCQVDRSILEARLIGQTTRCSIDQSWLNALSTARSQGLIKVDEPLSYSANEVLPGRLMSGDKELINLWETRQQYWNADSRSSGKLVHDVLSIKREPRHTVSTRSAQARITSVKKIVTVIALPFLMLIMMSRMTVMHQERKATAMSAHSIEGYNHSAYRSDDLPQSTGCPAYLSSYESPEDSALVPPFTASDIDIPVTQPETPLDPVIVVGPQTGQIRGPEFKSDDAHQLDPTGRSRNAEAESIEESAHVDDSAESTSLYQLDSLEPAPKLDYSVCSDPDKRTLRYPRDPFAENLEFGRAREPKPHMHEMPRELRVLSVSNSSRLTRFFEQSLAITTAMDMAIRVAHRKFGDYLSKHGITWPRAAPLRHSGRRMVQGQVGDLFEETDALKKRLRAKMSALLEIVDQHMQEMAVEIDKTVQFSKERLRTTIKDTAEAVERRISADAPIPFIGVHPGFNGTKSTVSTWAEKFWQTLHHATVTLVV</sequence>
<feature type="compositionally biased region" description="Basic and acidic residues" evidence="1">
    <location>
        <begin position="116"/>
        <end position="125"/>
    </location>
</feature>
<dbReference type="AlphaFoldDB" id="A0A8H3TR72"/>
<proteinExistence type="predicted"/>
<comment type="caution">
    <text evidence="2">The sequence shown here is derived from an EMBL/GenBank/DDBJ whole genome shotgun (WGS) entry which is preliminary data.</text>
</comment>
<keyword evidence="3" id="KW-1185">Reference proteome</keyword>
<dbReference type="Proteomes" id="UP000620104">
    <property type="component" value="Unassembled WGS sequence"/>
</dbReference>
<feature type="region of interest" description="Disordered" evidence="1">
    <location>
        <begin position="62"/>
        <end position="170"/>
    </location>
</feature>